<proteinExistence type="predicted"/>
<dbReference type="EMBL" id="CP048914">
    <property type="protein sequence ID" value="QMS84243.1"/>
    <property type="molecule type" value="Genomic_DNA"/>
</dbReference>
<dbReference type="NCBIfam" id="NF033542">
    <property type="entry name" value="transpos_IS110"/>
    <property type="match status" value="1"/>
</dbReference>
<dbReference type="PANTHER" id="PTHR33055">
    <property type="entry name" value="TRANSPOSASE FOR INSERTION SEQUENCE ELEMENT IS1111A"/>
    <property type="match status" value="1"/>
</dbReference>
<evidence type="ECO:0000313" key="3">
    <source>
        <dbReference type="EMBL" id="QMS84243.1"/>
    </source>
</evidence>
<evidence type="ECO:0000313" key="5">
    <source>
        <dbReference type="Proteomes" id="UP000514720"/>
    </source>
</evidence>
<dbReference type="PANTHER" id="PTHR33055:SF13">
    <property type="entry name" value="TRANSPOSASE"/>
    <property type="match status" value="1"/>
</dbReference>
<sequence length="418" mass="47870">MTQELSTLYVGIDVSKESNYVYITDFHQSFHQSFNTVNNIHGAELIETKLLEILYDSDYSNITCVLESTGIYSAHIATYLSASEKLFRYNVLVYCINPKISRNYRASFSDMDKTDPKDSYILADIARVGRTKGLTPFKGSQKLALQRLTRHRVHLAELLSKEKTYVLTNIYLKFSEFGKPDAKFTSNNWSNTALSVLEEFSSPEEIVNTSLEDLVAFIMKSSKNRFSNPEDVATLLKKAARASYRLDKVAYEPINYAISSSLIIIRTYETEIKKINQSIEELMRGFAINEYISLRSIPGIGPVYAAGILSEIGSIHQFKNEESLAKYAGITWRKNQSGKFEADDTSMTKTGNHYLRYYLIEATNLVKNYVSSYNTYYQKKYNEVNNHQHKRALALTTRKLIRLIYGLMSNGQLFNKNY</sequence>
<dbReference type="KEGG" id="xcl:G4Z02_00300"/>
<dbReference type="RefSeq" id="WP_258877182.1">
    <property type="nucleotide sequence ID" value="NZ_CP048914.1"/>
</dbReference>
<keyword evidence="5" id="KW-1185">Reference proteome</keyword>
<gene>
    <name evidence="3" type="ORF">G4Z02_00300</name>
    <name evidence="4" type="ORF">G4Z02_06350</name>
</gene>
<dbReference type="Proteomes" id="UP000514720">
    <property type="component" value="Chromosome"/>
</dbReference>
<feature type="domain" description="Transposase IS116/IS110/IS902 C-terminal" evidence="2">
    <location>
        <begin position="294"/>
        <end position="377"/>
    </location>
</feature>
<dbReference type="InterPro" id="IPR047650">
    <property type="entry name" value="Transpos_IS110"/>
</dbReference>
<feature type="domain" description="Transposase IS110-like N-terminal" evidence="1">
    <location>
        <begin position="10"/>
        <end position="165"/>
    </location>
</feature>
<name>A0A7L7KUE2_9MOLU</name>
<organism evidence="4 5">
    <name type="scientific">Candidatus Xianfuyuplasma coldseepsis</name>
    <dbReference type="NCBI Taxonomy" id="2782163"/>
    <lineage>
        <taxon>Bacteria</taxon>
        <taxon>Bacillati</taxon>
        <taxon>Mycoplasmatota</taxon>
        <taxon>Mollicutes</taxon>
        <taxon>Candidatus Izemoplasmatales</taxon>
        <taxon>Candidatus Izemoplasmataceae</taxon>
        <taxon>Candidatus Xianfuyuplasma</taxon>
    </lineage>
</organism>
<accession>A0A7L7KUE2</accession>
<evidence type="ECO:0000259" key="2">
    <source>
        <dbReference type="Pfam" id="PF02371"/>
    </source>
</evidence>
<dbReference type="Pfam" id="PF01548">
    <property type="entry name" value="DEDD_Tnp_IS110"/>
    <property type="match status" value="1"/>
</dbReference>
<dbReference type="InterPro" id="IPR002525">
    <property type="entry name" value="Transp_IS110-like_N"/>
</dbReference>
<dbReference type="GO" id="GO:0004803">
    <property type="term" value="F:transposase activity"/>
    <property type="evidence" value="ECO:0007669"/>
    <property type="project" value="InterPro"/>
</dbReference>
<dbReference type="EMBL" id="CP048914">
    <property type="protein sequence ID" value="QMS85388.1"/>
    <property type="molecule type" value="Genomic_DNA"/>
</dbReference>
<reference evidence="4 5" key="1">
    <citation type="submission" date="2020-02" db="EMBL/GenBank/DDBJ databases">
        <authorList>
            <person name="Zheng R.K."/>
            <person name="Sun C.M."/>
        </authorList>
    </citation>
    <scope>NUCLEOTIDE SEQUENCE [LARGE SCALE GENOMIC DNA]</scope>
    <source>
        <strain evidence="5">zrk13</strain>
        <strain evidence="4">Zrk13</strain>
    </source>
</reference>
<protein>
    <submittedName>
        <fullName evidence="4">IS110 family transposase</fullName>
    </submittedName>
</protein>
<dbReference type="GO" id="GO:0006313">
    <property type="term" value="P:DNA transposition"/>
    <property type="evidence" value="ECO:0007669"/>
    <property type="project" value="InterPro"/>
</dbReference>
<dbReference type="GO" id="GO:0003677">
    <property type="term" value="F:DNA binding"/>
    <property type="evidence" value="ECO:0007669"/>
    <property type="project" value="InterPro"/>
</dbReference>
<dbReference type="InterPro" id="IPR003346">
    <property type="entry name" value="Transposase_20"/>
</dbReference>
<dbReference type="AlphaFoldDB" id="A0A7L7KUE2"/>
<dbReference type="Pfam" id="PF02371">
    <property type="entry name" value="Transposase_20"/>
    <property type="match status" value="1"/>
</dbReference>
<dbReference type="KEGG" id="xcl:G4Z02_06350"/>
<evidence type="ECO:0000259" key="1">
    <source>
        <dbReference type="Pfam" id="PF01548"/>
    </source>
</evidence>
<evidence type="ECO:0000313" key="4">
    <source>
        <dbReference type="EMBL" id="QMS85388.1"/>
    </source>
</evidence>